<organism evidence="2 3">
    <name type="scientific">Candidatus Niyogibacteria bacterium CG10_big_fil_rev_8_21_14_0_10_42_19</name>
    <dbReference type="NCBI Taxonomy" id="1974725"/>
    <lineage>
        <taxon>Bacteria</taxon>
        <taxon>Candidatus Niyogiibacteriota</taxon>
    </lineage>
</organism>
<sequence length="159" mass="18633">MIDSIIFWWKLIGLIVIFASIAIIEYSVIKTTRLHQWSAFKDFTEFIKQKEFPITVRAEKWLNIKKRLDSFSPSDWKLAVIEADVILDDLLKRMGYKGKTLGERLKSINPANFASINEVWEAHKMRNRIAHEPESALSKDEAEKAILLYEKALKEFEYI</sequence>
<gene>
    <name evidence="2" type="ORF">COU46_03610</name>
</gene>
<keyword evidence="1" id="KW-0472">Membrane</keyword>
<feature type="transmembrane region" description="Helical" evidence="1">
    <location>
        <begin position="6"/>
        <end position="28"/>
    </location>
</feature>
<keyword evidence="1" id="KW-1133">Transmembrane helix</keyword>
<protein>
    <recommendedName>
        <fullName evidence="4">DUF4145 domain-containing protein</fullName>
    </recommendedName>
</protein>
<dbReference type="AlphaFoldDB" id="A0A2H0TEU1"/>
<proteinExistence type="predicted"/>
<evidence type="ECO:0008006" key="4">
    <source>
        <dbReference type="Google" id="ProtNLM"/>
    </source>
</evidence>
<keyword evidence="1" id="KW-0812">Transmembrane</keyword>
<comment type="caution">
    <text evidence="2">The sequence shown here is derived from an EMBL/GenBank/DDBJ whole genome shotgun (WGS) entry which is preliminary data.</text>
</comment>
<accession>A0A2H0TEU1</accession>
<dbReference type="EMBL" id="PFCN01000040">
    <property type="protein sequence ID" value="PIR70053.1"/>
    <property type="molecule type" value="Genomic_DNA"/>
</dbReference>
<reference evidence="3" key="1">
    <citation type="submission" date="2017-09" db="EMBL/GenBank/DDBJ databases">
        <title>Depth-based differentiation of microbial function through sediment-hosted aquifers and enrichment of novel symbionts in the deep terrestrial subsurface.</title>
        <authorList>
            <person name="Probst A.J."/>
            <person name="Ladd B."/>
            <person name="Jarett J.K."/>
            <person name="Geller-Mcgrath D.E."/>
            <person name="Sieber C.M.K."/>
            <person name="Emerson J.B."/>
            <person name="Anantharaman K."/>
            <person name="Thomas B.C."/>
            <person name="Malmstrom R."/>
            <person name="Stieglmeier M."/>
            <person name="Klingl A."/>
            <person name="Woyke T."/>
            <person name="Ryan C.M."/>
            <person name="Banfield J.F."/>
        </authorList>
    </citation>
    <scope>NUCLEOTIDE SEQUENCE [LARGE SCALE GENOMIC DNA]</scope>
</reference>
<name>A0A2H0TEU1_9BACT</name>
<evidence type="ECO:0000256" key="1">
    <source>
        <dbReference type="SAM" id="Phobius"/>
    </source>
</evidence>
<evidence type="ECO:0000313" key="3">
    <source>
        <dbReference type="Proteomes" id="UP000229383"/>
    </source>
</evidence>
<dbReference type="Proteomes" id="UP000229383">
    <property type="component" value="Unassembled WGS sequence"/>
</dbReference>
<evidence type="ECO:0000313" key="2">
    <source>
        <dbReference type="EMBL" id="PIR70053.1"/>
    </source>
</evidence>